<organism evidence="2 3">
    <name type="scientific">Candidatus Desulfovibrio trichonymphae</name>
    <dbReference type="NCBI Taxonomy" id="1725232"/>
    <lineage>
        <taxon>Bacteria</taxon>
        <taxon>Pseudomonadati</taxon>
        <taxon>Thermodesulfobacteriota</taxon>
        <taxon>Desulfovibrionia</taxon>
        <taxon>Desulfovibrionales</taxon>
        <taxon>Desulfovibrionaceae</taxon>
        <taxon>Desulfovibrio</taxon>
    </lineage>
</organism>
<reference evidence="2 3" key="1">
    <citation type="journal article" date="2017" name="ISME J.">
        <title>Genome of 'Ca. Desulfovibrio trichonymphae', an H2-oxidizing bacterium in a tripartite symbiotic system within a protist cell in the termite gut.</title>
        <authorList>
            <person name="Kuwahara H."/>
            <person name="Yuki M."/>
            <person name="Izawa K."/>
            <person name="Ohkuma M."/>
            <person name="Hongoh Y."/>
        </authorList>
    </citation>
    <scope>NUCLEOTIDE SEQUENCE [LARGE SCALE GENOMIC DNA]</scope>
    <source>
        <strain evidence="2 3">Rs-N31</strain>
    </source>
</reference>
<dbReference type="KEGG" id="dtr:RSDT_0488"/>
<dbReference type="EMBL" id="AP017368">
    <property type="protein sequence ID" value="BAV92000.1"/>
    <property type="molecule type" value="Genomic_DNA"/>
</dbReference>
<evidence type="ECO:0000313" key="3">
    <source>
        <dbReference type="Proteomes" id="UP000242645"/>
    </source>
</evidence>
<evidence type="ECO:0000313" key="2">
    <source>
        <dbReference type="EMBL" id="BAV92000.1"/>
    </source>
</evidence>
<dbReference type="Proteomes" id="UP000242645">
    <property type="component" value="Chromosome"/>
</dbReference>
<keyword evidence="1" id="KW-1133">Transmembrane helix</keyword>
<sequence length="48" mass="6029">MEFHTFYSYFLYTKDWAYIMMFLVLPIYVVYWNTVLNPRKKQRGNSPR</sequence>
<keyword evidence="3" id="KW-1185">Reference proteome</keyword>
<keyword evidence="1" id="KW-0812">Transmembrane</keyword>
<dbReference type="RefSeq" id="WP_172414406.1">
    <property type="nucleotide sequence ID" value="NZ_AP017368.1"/>
</dbReference>
<protein>
    <submittedName>
        <fullName evidence="2">High-molecular-weight cytochrome c subunit D</fullName>
    </submittedName>
</protein>
<proteinExistence type="predicted"/>
<keyword evidence="1" id="KW-0472">Membrane</keyword>
<evidence type="ECO:0000256" key="1">
    <source>
        <dbReference type="SAM" id="Phobius"/>
    </source>
</evidence>
<feature type="transmembrane region" description="Helical" evidence="1">
    <location>
        <begin position="16"/>
        <end position="36"/>
    </location>
</feature>
<gene>
    <name evidence="2" type="primary">hmcD</name>
    <name evidence="2" type="ORF">RSDT_0488</name>
</gene>
<dbReference type="AlphaFoldDB" id="A0A1J1E3K0"/>
<accession>A0A1J1E3K0</accession>
<name>A0A1J1E3K0_9BACT</name>